<accession>A0A5E4LR93</accession>
<evidence type="ECO:0000256" key="1">
    <source>
        <dbReference type="ARBA" id="ARBA00023002"/>
    </source>
</evidence>
<keyword evidence="2" id="KW-0479">Metal-binding</keyword>
<feature type="binding site" evidence="2">
    <location>
        <position position="417"/>
    </location>
    <ligand>
        <name>Ni(2+)</name>
        <dbReference type="ChEBI" id="CHEBI:49786"/>
    </ligand>
</feature>
<keyword evidence="2" id="KW-0460">Magnesium</keyword>
<keyword evidence="1 3" id="KW-0560">Oxidoreductase</keyword>
<dbReference type="PANTHER" id="PTHR43600">
    <property type="entry name" value="COENZYME F420 HYDROGENASE, SUBUNIT ALPHA"/>
    <property type="match status" value="1"/>
</dbReference>
<dbReference type="InterPro" id="IPR001501">
    <property type="entry name" value="Ni-dep_hyd_lsu"/>
</dbReference>
<reference evidence="3 4" key="1">
    <citation type="submission" date="2019-08" db="EMBL/GenBank/DDBJ databases">
        <authorList>
            <person name="Vazquez-Campos X."/>
        </authorList>
    </citation>
    <scope>NUCLEOTIDE SEQUENCE [LARGE SCALE GENOMIC DNA]</scope>
    <source>
        <strain evidence="3">LFW-283_2</strain>
    </source>
</reference>
<feature type="binding site" evidence="2">
    <location>
        <position position="420"/>
    </location>
    <ligand>
        <name>Fe cation</name>
        <dbReference type="ChEBI" id="CHEBI:24875"/>
    </ligand>
</feature>
<comment type="cofactor">
    <cofactor evidence="2">
        <name>Ni(2+)</name>
        <dbReference type="ChEBI" id="CHEBI:49786"/>
    </cofactor>
</comment>
<dbReference type="AlphaFoldDB" id="A0A5E4LR93"/>
<dbReference type="EMBL" id="CABMJJ010000007">
    <property type="protein sequence ID" value="VVC03367.1"/>
    <property type="molecule type" value="Genomic_DNA"/>
</dbReference>
<feature type="binding site" evidence="2">
    <location>
        <position position="68"/>
    </location>
    <ligand>
        <name>Ni(2+)</name>
        <dbReference type="ChEBI" id="CHEBI:49786"/>
    </ligand>
</feature>
<name>A0A5E4LR93_9ARCH</name>
<dbReference type="PROSITE" id="PS00508">
    <property type="entry name" value="NI_HGENASE_L_2"/>
    <property type="match status" value="1"/>
</dbReference>
<keyword evidence="2" id="KW-0408">Iron</keyword>
<gene>
    <name evidence="3" type="primary">hydA</name>
    <name evidence="3" type="ORF">LFW2832_00322</name>
</gene>
<dbReference type="InterPro" id="IPR029014">
    <property type="entry name" value="NiFe-Hase_large"/>
</dbReference>
<feature type="binding site" evidence="2">
    <location>
        <position position="65"/>
    </location>
    <ligand>
        <name>Ni(2+)</name>
        <dbReference type="ChEBI" id="CHEBI:49786"/>
    </ligand>
</feature>
<comment type="caution">
    <text evidence="3">The sequence shown here is derived from an EMBL/GenBank/DDBJ whole genome shotgun (WGS) entry which is preliminary data.</text>
</comment>
<feature type="binding site" evidence="2">
    <location>
        <position position="423"/>
    </location>
    <ligand>
        <name>Mg(2+)</name>
        <dbReference type="ChEBI" id="CHEBI:18420"/>
    </ligand>
</feature>
<feature type="binding site" evidence="2">
    <location>
        <position position="371"/>
    </location>
    <ligand>
        <name>Mg(2+)</name>
        <dbReference type="ChEBI" id="CHEBI:18420"/>
    </ligand>
</feature>
<evidence type="ECO:0000313" key="3">
    <source>
        <dbReference type="EMBL" id="VVC03367.1"/>
    </source>
</evidence>
<evidence type="ECO:0000256" key="2">
    <source>
        <dbReference type="PIRSR" id="PIRSR601501-1"/>
    </source>
</evidence>
<dbReference type="Pfam" id="PF00374">
    <property type="entry name" value="NiFeSe_Hases"/>
    <property type="match status" value="2"/>
</dbReference>
<dbReference type="GO" id="GO:0008901">
    <property type="term" value="F:ferredoxin hydrogenase activity"/>
    <property type="evidence" value="ECO:0007669"/>
    <property type="project" value="InterPro"/>
</dbReference>
<dbReference type="EC" id="1.12.1.3" evidence="3"/>
<protein>
    <submittedName>
        <fullName evidence="3">Sulfhydrogenase 1 subunit alpha</fullName>
        <ecNumber evidence="3">1.12.1.3</ecNumber>
    </submittedName>
</protein>
<dbReference type="SUPFAM" id="SSF56762">
    <property type="entry name" value="HydB/Nqo4-like"/>
    <property type="match status" value="1"/>
</dbReference>
<proteinExistence type="predicted"/>
<organism evidence="3 4">
    <name type="scientific">Candidatus Bilamarchaeum dharawalense</name>
    <dbReference type="NCBI Taxonomy" id="2885759"/>
    <lineage>
        <taxon>Archaea</taxon>
        <taxon>Candidatus Micrarchaeota</taxon>
        <taxon>Candidatus Micrarchaeia</taxon>
        <taxon>Candidatus Anstonellales</taxon>
        <taxon>Candidatus Bilamarchaeaceae</taxon>
        <taxon>Candidatus Bilamarchaeum</taxon>
    </lineage>
</organism>
<keyword evidence="2" id="KW-0533">Nickel</keyword>
<dbReference type="GO" id="GO:0016151">
    <property type="term" value="F:nickel cation binding"/>
    <property type="evidence" value="ECO:0007669"/>
    <property type="project" value="InterPro"/>
</dbReference>
<evidence type="ECO:0000313" key="4">
    <source>
        <dbReference type="Proteomes" id="UP000789941"/>
    </source>
</evidence>
<comment type="cofactor">
    <cofactor evidence="2">
        <name>Fe cation</name>
        <dbReference type="ChEBI" id="CHEBI:24875"/>
    </cofactor>
</comment>
<sequence length="432" mass="48874">MHSQNFDITIKDLSKIEGHTDLEVEVRKGKVIRAKLKIDENKRFFNEAVVGKPALGVHQMVSRICGTCSIAHLMCCINSIENALEIKPSEQTMKLRNLLFHGLNIRDHAMHLYLFCLPDVFGKDSILEFADEGYEHDLIHKAFDIKSVGNDLSILIGGRAIHSPFPQVGGFLKIPKNEDAKKIAQKLRGIRQSAMEFVEIFYKSDLKFDTETTYIALRNDSFSYLGGNLMTSDGICIPKKSFREHLQKFVIPYSQAPGFEYAGKPYVVGALARMNISKDTLHKNTKKDLTRYLNVFPSKNIFHNNLAQAIEIIHCIDSAIEILETTEFKDEPKMVIKPRKAEGVGVLEAPRGTLFYNIKIDDAGKVEFVDLVIPTSQNQIKIDKDIGALVQKKLDSGMKKDDIPLEVEKLVRAYDPCMSCATHFLKVKWRES</sequence>
<dbReference type="Gene3D" id="1.10.645.10">
    <property type="entry name" value="Cytochrome-c3 Hydrogenase, chain B"/>
    <property type="match status" value="1"/>
</dbReference>
<feature type="binding site" evidence="2">
    <location>
        <position position="68"/>
    </location>
    <ligand>
        <name>Fe cation</name>
        <dbReference type="ChEBI" id="CHEBI:24875"/>
    </ligand>
</feature>
<dbReference type="PANTHER" id="PTHR43600:SF4">
    <property type="entry name" value="CYTOSOLIC NIFE-HYDROGENASE, ALPHA SUBUNIT"/>
    <property type="match status" value="1"/>
</dbReference>
<dbReference type="InterPro" id="IPR018194">
    <property type="entry name" value="Ni-dep_hyd_lsu_Ni_BS"/>
</dbReference>
<dbReference type="GO" id="GO:0050583">
    <property type="term" value="F:hydrogen dehydrogenase (NADP+) activity"/>
    <property type="evidence" value="ECO:0007669"/>
    <property type="project" value="UniProtKB-EC"/>
</dbReference>
<dbReference type="Proteomes" id="UP000789941">
    <property type="component" value="Unassembled WGS sequence"/>
</dbReference>